<evidence type="ECO:0000256" key="1">
    <source>
        <dbReference type="SAM" id="SignalP"/>
    </source>
</evidence>
<accession>A0A344TYJ7</accession>
<dbReference type="KEGG" id="sgz:C0216_09800"/>
<dbReference type="AlphaFoldDB" id="A0A344TYJ7"/>
<name>A0A344TYJ7_9ACTN</name>
<proteinExistence type="predicted"/>
<feature type="chain" id="PRO_5039683800" description="GerMN domain-containing protein" evidence="1">
    <location>
        <begin position="22"/>
        <end position="170"/>
    </location>
</feature>
<evidence type="ECO:0000313" key="3">
    <source>
        <dbReference type="Proteomes" id="UP000252004"/>
    </source>
</evidence>
<dbReference type="EMBL" id="CP030862">
    <property type="protein sequence ID" value="AXE23718.1"/>
    <property type="molecule type" value="Genomic_DNA"/>
</dbReference>
<sequence>MNRIRGAARAASAAAAGLLLAGCGIKTTGVVESGAPAEIAVSAPSGTADSLVYFLTPDRRLIAMRSGYAEPGAQGALFRLLAGPSQRELASGLGTALPAVDAGLAATTTTTGPVGDVVEVHLPINVAGLSDLARSQIVCTAVADAASQVEARLRGQDTVLAPEPCRAGRL</sequence>
<evidence type="ECO:0000313" key="2">
    <source>
        <dbReference type="EMBL" id="AXE23718.1"/>
    </source>
</evidence>
<dbReference type="Proteomes" id="UP000252004">
    <property type="component" value="Chromosome"/>
</dbReference>
<reference evidence="2 3" key="1">
    <citation type="submission" date="2018-01" db="EMBL/GenBank/DDBJ databases">
        <title>Draft genome Sequence of streptomyces globosus LZH-48.</title>
        <authorList>
            <person name="Ran K."/>
            <person name="Li Z."/>
            <person name="Wei S."/>
            <person name="Dong R."/>
        </authorList>
    </citation>
    <scope>NUCLEOTIDE SEQUENCE [LARGE SCALE GENOMIC DNA]</scope>
    <source>
        <strain evidence="2 3">LZH-48</strain>
    </source>
</reference>
<dbReference type="OrthoDB" id="4335951at2"/>
<dbReference type="RefSeq" id="WP_114054897.1">
    <property type="nucleotide sequence ID" value="NZ_CP030862.1"/>
</dbReference>
<evidence type="ECO:0008006" key="4">
    <source>
        <dbReference type="Google" id="ProtNLM"/>
    </source>
</evidence>
<gene>
    <name evidence="2" type="ORF">C0216_09800</name>
</gene>
<organism evidence="2 3">
    <name type="scientific">Streptomyces globosus</name>
    <dbReference type="NCBI Taxonomy" id="68209"/>
    <lineage>
        <taxon>Bacteria</taxon>
        <taxon>Bacillati</taxon>
        <taxon>Actinomycetota</taxon>
        <taxon>Actinomycetes</taxon>
        <taxon>Kitasatosporales</taxon>
        <taxon>Streptomycetaceae</taxon>
        <taxon>Streptomyces</taxon>
    </lineage>
</organism>
<keyword evidence="3" id="KW-1185">Reference proteome</keyword>
<dbReference type="PROSITE" id="PS51257">
    <property type="entry name" value="PROKAR_LIPOPROTEIN"/>
    <property type="match status" value="1"/>
</dbReference>
<protein>
    <recommendedName>
        <fullName evidence="4">GerMN domain-containing protein</fullName>
    </recommendedName>
</protein>
<keyword evidence="1" id="KW-0732">Signal</keyword>
<feature type="signal peptide" evidence="1">
    <location>
        <begin position="1"/>
        <end position="21"/>
    </location>
</feature>